<dbReference type="AlphaFoldDB" id="K0T3Z8"/>
<reference evidence="1 2" key="1">
    <citation type="journal article" date="2012" name="Genome Biol.">
        <title>Genome and low-iron response of an oceanic diatom adapted to chronic iron limitation.</title>
        <authorList>
            <person name="Lommer M."/>
            <person name="Specht M."/>
            <person name="Roy A.S."/>
            <person name="Kraemer L."/>
            <person name="Andreson R."/>
            <person name="Gutowska M.A."/>
            <person name="Wolf J."/>
            <person name="Bergner S.V."/>
            <person name="Schilhabel M.B."/>
            <person name="Klostermeier U.C."/>
            <person name="Beiko R.G."/>
            <person name="Rosenstiel P."/>
            <person name="Hippler M."/>
            <person name="Laroche J."/>
        </authorList>
    </citation>
    <scope>NUCLEOTIDE SEQUENCE [LARGE SCALE GENOMIC DNA]</scope>
    <source>
        <strain evidence="1 2">CCMP1005</strain>
    </source>
</reference>
<proteinExistence type="predicted"/>
<sequence>MVQPARSSGRVLRTLIRGGARGFTGKMTGGQKARLKCAQIVPYEISKLDLRLCCAQISTRLRSASNFTERRFGRASTWLTSLVELPYLELWG</sequence>
<name>K0T3Z8_THAOC</name>
<dbReference type="EMBL" id="AGNL01016438">
    <property type="protein sequence ID" value="EJK65092.1"/>
    <property type="molecule type" value="Genomic_DNA"/>
</dbReference>
<evidence type="ECO:0000313" key="2">
    <source>
        <dbReference type="Proteomes" id="UP000266841"/>
    </source>
</evidence>
<feature type="non-terminal residue" evidence="1">
    <location>
        <position position="92"/>
    </location>
</feature>
<keyword evidence="2" id="KW-1185">Reference proteome</keyword>
<evidence type="ECO:0000313" key="1">
    <source>
        <dbReference type="EMBL" id="EJK65092.1"/>
    </source>
</evidence>
<organism evidence="1 2">
    <name type="scientific">Thalassiosira oceanica</name>
    <name type="common">Marine diatom</name>
    <dbReference type="NCBI Taxonomy" id="159749"/>
    <lineage>
        <taxon>Eukaryota</taxon>
        <taxon>Sar</taxon>
        <taxon>Stramenopiles</taxon>
        <taxon>Ochrophyta</taxon>
        <taxon>Bacillariophyta</taxon>
        <taxon>Coscinodiscophyceae</taxon>
        <taxon>Thalassiosirophycidae</taxon>
        <taxon>Thalassiosirales</taxon>
        <taxon>Thalassiosiraceae</taxon>
        <taxon>Thalassiosira</taxon>
    </lineage>
</organism>
<dbReference type="Proteomes" id="UP000266841">
    <property type="component" value="Unassembled WGS sequence"/>
</dbReference>
<accession>K0T3Z8</accession>
<protein>
    <submittedName>
        <fullName evidence="1">Uncharacterized protein</fullName>
    </submittedName>
</protein>
<comment type="caution">
    <text evidence="1">The sequence shown here is derived from an EMBL/GenBank/DDBJ whole genome shotgun (WGS) entry which is preliminary data.</text>
</comment>
<gene>
    <name evidence="1" type="ORF">THAOC_14101</name>
</gene>